<protein>
    <submittedName>
        <fullName evidence="1">Uncharacterized protein</fullName>
    </submittedName>
</protein>
<dbReference type="Proteomes" id="UP000196027">
    <property type="component" value="Chromosome"/>
</dbReference>
<evidence type="ECO:0000313" key="1">
    <source>
        <dbReference type="EMBL" id="ARU58883.1"/>
    </source>
</evidence>
<gene>
    <name evidence="1" type="ORF">OLMES_4895</name>
</gene>
<proteinExistence type="predicted"/>
<keyword evidence="2" id="KW-1185">Reference proteome</keyword>
<evidence type="ECO:0000313" key="2">
    <source>
        <dbReference type="Proteomes" id="UP000196027"/>
    </source>
</evidence>
<dbReference type="RefSeq" id="WP_087463612.1">
    <property type="nucleotide sequence ID" value="NZ_CP021425.1"/>
</dbReference>
<dbReference type="KEGG" id="ome:OLMES_4895"/>
<reference evidence="1 2" key="1">
    <citation type="submission" date="2017-05" db="EMBL/GenBank/DDBJ databases">
        <title>Genomic insights into alkan degradation activity of Oleiphilus messinensis.</title>
        <authorList>
            <person name="Kozyavkin S.A."/>
            <person name="Slesarev A.I."/>
            <person name="Golyshin P.N."/>
            <person name="Korzhenkov A."/>
            <person name="Golyshina O.N."/>
            <person name="Toshchakov S.V."/>
        </authorList>
    </citation>
    <scope>NUCLEOTIDE SEQUENCE [LARGE SCALE GENOMIC DNA]</scope>
    <source>
        <strain evidence="1 2">ME102</strain>
    </source>
</reference>
<organism evidence="1 2">
    <name type="scientific">Oleiphilus messinensis</name>
    <dbReference type="NCBI Taxonomy" id="141451"/>
    <lineage>
        <taxon>Bacteria</taxon>
        <taxon>Pseudomonadati</taxon>
        <taxon>Pseudomonadota</taxon>
        <taxon>Gammaproteobacteria</taxon>
        <taxon>Oceanospirillales</taxon>
        <taxon>Oleiphilaceae</taxon>
        <taxon>Oleiphilus</taxon>
    </lineage>
</organism>
<name>A0A1Y0IHI6_9GAMM</name>
<sequence length="263" mass="29980">MKNINDETVLANTFKDELNMKRASHRIKVKKLSLWVLLAFFLHPVGYALAIADSPEMVPYISVRCIPESQIFEIRTFEFLRADHPDTGRVQLENRKITAGPYGMYPLENASISCQLNEDVIVTNLQKSKGGRFTNTAKATVEMNGTPLINNVLIAGSTPVDATFLYGLLIQQRGHHYFSQAEVANSQLQRGVILLDIAARTYDYQDIESAFDTYIAKVHCSNHYIHNSHKMLTDGDDYQFRDQSGCNRLSRTARRRFIEWPTF</sequence>
<accession>A0A1Y0IHI6</accession>
<dbReference type="EMBL" id="CP021425">
    <property type="protein sequence ID" value="ARU58883.1"/>
    <property type="molecule type" value="Genomic_DNA"/>
</dbReference>
<dbReference type="AlphaFoldDB" id="A0A1Y0IHI6"/>